<dbReference type="Gene3D" id="3.40.190.10">
    <property type="entry name" value="Periplasmic binding protein-like II"/>
    <property type="match status" value="1"/>
</dbReference>
<accession>A0A843YA06</accession>
<dbReference type="SUPFAM" id="SSF53850">
    <property type="entry name" value="Periplasmic binding protein-like II"/>
    <property type="match status" value="1"/>
</dbReference>
<feature type="signal peptide" evidence="2">
    <location>
        <begin position="1"/>
        <end position="28"/>
    </location>
</feature>
<dbReference type="AlphaFoldDB" id="A0A843YA06"/>
<keyword evidence="2" id="KW-0732">Signal</keyword>
<dbReference type="PIRSF" id="PIRSF017082">
    <property type="entry name" value="YflP"/>
    <property type="match status" value="1"/>
</dbReference>
<evidence type="ECO:0000313" key="4">
    <source>
        <dbReference type="Proteomes" id="UP000444174"/>
    </source>
</evidence>
<dbReference type="Pfam" id="PF03401">
    <property type="entry name" value="TctC"/>
    <property type="match status" value="1"/>
</dbReference>
<organism evidence="3 4">
    <name type="scientific">Tritonibacter litoralis</name>
    <dbReference type="NCBI Taxonomy" id="2662264"/>
    <lineage>
        <taxon>Bacteria</taxon>
        <taxon>Pseudomonadati</taxon>
        <taxon>Pseudomonadota</taxon>
        <taxon>Alphaproteobacteria</taxon>
        <taxon>Rhodobacterales</taxon>
        <taxon>Paracoccaceae</taxon>
        <taxon>Tritonibacter</taxon>
    </lineage>
</organism>
<sequence>MTFDLTRRALLALTSAAVLTLPAGHALAEPGAWSDEPVRIVVTFPPGGTSDLVARLLAKHLDEAFGQKAVVDNRPGAAGTVAADFVADQDADGTTLMIANNAPFTIAPTQFAELPYAPMTDFSHLAYIGASAPGLFVKPDSGISTVAEFVDAAKAGSISYGSSGVGSISHILGEAVDAKLEVDTLHIPYQGSAPAIQDFRAGVLDTFYDMVAQNSEMIEDGEAVAIAIAASARFPGVPDVPTFKEQGYDIVIENWVGLTGPAGIPAETAAKIHETTLAVLALPEVATTLNELGITHQPLSTPEFTEFVGTQIDVWKPLITAAGVKGK</sequence>
<dbReference type="CDD" id="cd07012">
    <property type="entry name" value="PBP2_Bug_TTT"/>
    <property type="match status" value="1"/>
</dbReference>
<dbReference type="PANTHER" id="PTHR42928">
    <property type="entry name" value="TRICARBOXYLATE-BINDING PROTEIN"/>
    <property type="match status" value="1"/>
</dbReference>
<dbReference type="EMBL" id="WIBF01000002">
    <property type="protein sequence ID" value="MQQ07841.1"/>
    <property type="molecule type" value="Genomic_DNA"/>
</dbReference>
<protein>
    <submittedName>
        <fullName evidence="3">Tripartite tricarboxylate transporter substrate binding protein</fullName>
    </submittedName>
</protein>
<dbReference type="Gene3D" id="3.40.190.150">
    <property type="entry name" value="Bordetella uptake gene, domain 1"/>
    <property type="match status" value="1"/>
</dbReference>
<dbReference type="RefSeq" id="WP_153214752.1">
    <property type="nucleotide sequence ID" value="NZ_WIBF01000002.1"/>
</dbReference>
<evidence type="ECO:0000256" key="1">
    <source>
        <dbReference type="ARBA" id="ARBA00006987"/>
    </source>
</evidence>
<dbReference type="PROSITE" id="PS51318">
    <property type="entry name" value="TAT"/>
    <property type="match status" value="1"/>
</dbReference>
<evidence type="ECO:0000313" key="3">
    <source>
        <dbReference type="EMBL" id="MQQ07841.1"/>
    </source>
</evidence>
<proteinExistence type="inferred from homology"/>
<feature type="chain" id="PRO_5032959972" evidence="2">
    <location>
        <begin position="29"/>
        <end position="327"/>
    </location>
</feature>
<reference evidence="3 4" key="1">
    <citation type="submission" date="2019-10" db="EMBL/GenBank/DDBJ databases">
        <title>Epibacterium sp. nov., isolated from seawater.</title>
        <authorList>
            <person name="Zhang X."/>
            <person name="Li N."/>
        </authorList>
    </citation>
    <scope>NUCLEOTIDE SEQUENCE [LARGE SCALE GENOMIC DNA]</scope>
    <source>
        <strain evidence="3 4">SM1979</strain>
    </source>
</reference>
<dbReference type="Proteomes" id="UP000444174">
    <property type="component" value="Unassembled WGS sequence"/>
</dbReference>
<dbReference type="InterPro" id="IPR006311">
    <property type="entry name" value="TAT_signal"/>
</dbReference>
<comment type="similarity">
    <text evidence="1">Belongs to the UPF0065 (bug) family.</text>
</comment>
<dbReference type="InterPro" id="IPR042100">
    <property type="entry name" value="Bug_dom1"/>
</dbReference>
<name>A0A843YA06_9RHOB</name>
<comment type="caution">
    <text evidence="3">The sequence shown here is derived from an EMBL/GenBank/DDBJ whole genome shotgun (WGS) entry which is preliminary data.</text>
</comment>
<evidence type="ECO:0000256" key="2">
    <source>
        <dbReference type="SAM" id="SignalP"/>
    </source>
</evidence>
<dbReference type="PANTHER" id="PTHR42928:SF5">
    <property type="entry name" value="BLR1237 PROTEIN"/>
    <property type="match status" value="1"/>
</dbReference>
<keyword evidence="4" id="KW-1185">Reference proteome</keyword>
<dbReference type="InterPro" id="IPR005064">
    <property type="entry name" value="BUG"/>
</dbReference>
<gene>
    <name evidence="3" type="ORF">GFB49_05200</name>
</gene>